<evidence type="ECO:0000256" key="1">
    <source>
        <dbReference type="SAM" id="MobiDB-lite"/>
    </source>
</evidence>
<accession>A0A8H3GSA2</accession>
<organism evidence="2 3">
    <name type="scientific">Rhizoctonia solani</name>
    <dbReference type="NCBI Taxonomy" id="456999"/>
    <lineage>
        <taxon>Eukaryota</taxon>
        <taxon>Fungi</taxon>
        <taxon>Dikarya</taxon>
        <taxon>Basidiomycota</taxon>
        <taxon>Agaricomycotina</taxon>
        <taxon>Agaricomycetes</taxon>
        <taxon>Cantharellales</taxon>
        <taxon>Ceratobasidiaceae</taxon>
        <taxon>Rhizoctonia</taxon>
    </lineage>
</organism>
<feature type="region of interest" description="Disordered" evidence="1">
    <location>
        <begin position="268"/>
        <end position="293"/>
    </location>
</feature>
<dbReference type="AlphaFoldDB" id="A0A8H3GSA2"/>
<comment type="caution">
    <text evidence="2">The sequence shown here is derived from an EMBL/GenBank/DDBJ whole genome shotgun (WGS) entry which is preliminary data.</text>
</comment>
<dbReference type="EMBL" id="CAJMWV010002550">
    <property type="protein sequence ID" value="CAE6465357.1"/>
    <property type="molecule type" value="Genomic_DNA"/>
</dbReference>
<feature type="compositionally biased region" description="Polar residues" evidence="1">
    <location>
        <begin position="284"/>
        <end position="293"/>
    </location>
</feature>
<feature type="region of interest" description="Disordered" evidence="1">
    <location>
        <begin position="16"/>
        <end position="35"/>
    </location>
</feature>
<gene>
    <name evidence="2" type="ORF">RDB_LOCUS80342</name>
</gene>
<evidence type="ECO:0000313" key="3">
    <source>
        <dbReference type="Proteomes" id="UP000663831"/>
    </source>
</evidence>
<proteinExistence type="predicted"/>
<sequence length="505" mass="56412">MSQLAAAKATPAGHLVESRPVLRAPSRAGSATSRVGADPDWLDHVQWDGEFHPLDDVTDGRPEVENLKKIVEKSIIVPKWMADIESAEWVGYYKHTLRLRDGASRLSSNVSPAGFTFNEDDKDLSFDVRESLAFILHIQRHAVALRSHVPALGPMETDRRHPMDTLGSLVWDLQSDDRVVYRTESTTPDHSYVLHWVTEYQRDNDKLDSQRQVAEGLVSALYQRRAYGFPNHFVFGTVHHSRTIVEVLAATWVRSDEPANSEARLQKAKTANAVPPEDQRANPGGNTLQEGDTTCSLAKTGEEVTGASTSTNPTTDDIQKYNKIVMYSIAKYEMTAAEDMLQLAQIVMYSIATYNMAVTEDMLQLYLLMRHTLTLAQQYKDEIVGDKCARVRELLKKAKQFYDWPPPPRPQSNRGTKRHNSGANKYKPPLTSTSEHQGDDMSIDPCEDSEHSFDSEELEPPHNAGPTRKIAGNVASYTLKNYAYEEDAEACGFGNPHSAPVSQTA</sequence>
<evidence type="ECO:0000313" key="2">
    <source>
        <dbReference type="EMBL" id="CAE6465357.1"/>
    </source>
</evidence>
<feature type="region of interest" description="Disordered" evidence="1">
    <location>
        <begin position="401"/>
        <end position="470"/>
    </location>
</feature>
<reference evidence="2" key="1">
    <citation type="submission" date="2021-01" db="EMBL/GenBank/DDBJ databases">
        <authorList>
            <person name="Kaushik A."/>
        </authorList>
    </citation>
    <scope>NUCLEOTIDE SEQUENCE</scope>
    <source>
        <strain evidence="2">AG3-1AP</strain>
    </source>
</reference>
<dbReference type="Proteomes" id="UP000663831">
    <property type="component" value="Unassembled WGS sequence"/>
</dbReference>
<protein>
    <submittedName>
        <fullName evidence="2">Uncharacterized protein</fullName>
    </submittedName>
</protein>
<name>A0A8H3GSA2_9AGAM</name>